<dbReference type="InterPro" id="IPR032710">
    <property type="entry name" value="NTF2-like_dom_sf"/>
</dbReference>
<keyword evidence="3" id="KW-1185">Reference proteome</keyword>
<feature type="domain" description="N-acetyltransferase" evidence="1">
    <location>
        <begin position="9"/>
        <end position="176"/>
    </location>
</feature>
<evidence type="ECO:0000313" key="3">
    <source>
        <dbReference type="Proteomes" id="UP000281726"/>
    </source>
</evidence>
<organism evidence="2 3">
    <name type="scientific">Micromonospora endolithica</name>
    <dbReference type="NCBI Taxonomy" id="230091"/>
    <lineage>
        <taxon>Bacteria</taxon>
        <taxon>Bacillati</taxon>
        <taxon>Actinomycetota</taxon>
        <taxon>Actinomycetes</taxon>
        <taxon>Micromonosporales</taxon>
        <taxon>Micromonosporaceae</taxon>
        <taxon>Micromonospora</taxon>
    </lineage>
</organism>
<dbReference type="InterPro" id="IPR051908">
    <property type="entry name" value="Ribosomal_N-acetyltransferase"/>
</dbReference>
<dbReference type="Gene3D" id="3.40.630.30">
    <property type="match status" value="1"/>
</dbReference>
<dbReference type="SUPFAM" id="SSF55729">
    <property type="entry name" value="Acyl-CoA N-acyltransferases (Nat)"/>
    <property type="match status" value="1"/>
</dbReference>
<evidence type="ECO:0000313" key="2">
    <source>
        <dbReference type="EMBL" id="RKN47929.1"/>
    </source>
</evidence>
<dbReference type="PROSITE" id="PS51186">
    <property type="entry name" value="GNAT"/>
    <property type="match status" value="1"/>
</dbReference>
<protein>
    <submittedName>
        <fullName evidence="2">GNAT family N-acetyltransferase</fullName>
    </submittedName>
</protein>
<accession>A0A3A9ZIH2</accession>
<dbReference type="OrthoDB" id="3870025at2"/>
<sequence>MYAPLTAAAELRPLESWQAEEFLANLDRCRDHIKPWVGASFVATDLAGARDVLERYADRRRRDDGGIWGIWQEGRLVGGVMFVSFDVGQGVCEAGCWLEPGAEGQGLVTRAAERILDWAIRERGIQRVEWHTKAGNVRSVAVAKRLGMSRDAVLRSVGPDGHGGRTDGEIWSVLAPEWRARSIAADDDRAQIDRLVASFFALFTNADGAVPDVGSIHRLFASGGVIVQGGPQQQICDLETFAAPWQKLLTSGELTGFSEEETWEQTAIFGDVAQRLSRYRRRGVLRGEPFTGAGTKSIQFLRTPDGWRMTSVGGDDDRPVG</sequence>
<dbReference type="AlphaFoldDB" id="A0A3A9ZIH2"/>
<evidence type="ECO:0000259" key="1">
    <source>
        <dbReference type="PROSITE" id="PS51186"/>
    </source>
</evidence>
<keyword evidence="2" id="KW-0808">Transferase</keyword>
<dbReference type="Proteomes" id="UP000281726">
    <property type="component" value="Unassembled WGS sequence"/>
</dbReference>
<dbReference type="GO" id="GO:0008999">
    <property type="term" value="F:protein-N-terminal-alanine acetyltransferase activity"/>
    <property type="evidence" value="ECO:0007669"/>
    <property type="project" value="TreeGrafter"/>
</dbReference>
<dbReference type="GO" id="GO:1990189">
    <property type="term" value="F:protein N-terminal-serine acetyltransferase activity"/>
    <property type="evidence" value="ECO:0007669"/>
    <property type="project" value="TreeGrafter"/>
</dbReference>
<dbReference type="EMBL" id="RBAK01000004">
    <property type="protein sequence ID" value="RKN47929.1"/>
    <property type="molecule type" value="Genomic_DNA"/>
</dbReference>
<proteinExistence type="predicted"/>
<dbReference type="Pfam" id="PF13302">
    <property type="entry name" value="Acetyltransf_3"/>
    <property type="match status" value="1"/>
</dbReference>
<dbReference type="InterPro" id="IPR016181">
    <property type="entry name" value="Acyl_CoA_acyltransferase"/>
</dbReference>
<dbReference type="GO" id="GO:0005737">
    <property type="term" value="C:cytoplasm"/>
    <property type="evidence" value="ECO:0007669"/>
    <property type="project" value="TreeGrafter"/>
</dbReference>
<dbReference type="InterPro" id="IPR000182">
    <property type="entry name" value="GNAT_dom"/>
</dbReference>
<dbReference type="Gene3D" id="3.10.450.50">
    <property type="match status" value="1"/>
</dbReference>
<dbReference type="SUPFAM" id="SSF54427">
    <property type="entry name" value="NTF2-like"/>
    <property type="match status" value="1"/>
</dbReference>
<name>A0A3A9ZIH2_9ACTN</name>
<reference evidence="2 3" key="1">
    <citation type="journal article" date="2004" name="Syst. Appl. Microbiol.">
        <title>Cryptoendolithic actinomycetes from antarctic sandstone rock samples: Micromonospora endolithica sp. nov. and two isolates related to Micromonospora coerulea Jensen 1932.</title>
        <authorList>
            <person name="Hirsch P."/>
            <person name="Mevs U."/>
            <person name="Kroppenstedt R.M."/>
            <person name="Schumann P."/>
            <person name="Stackebrandt E."/>
        </authorList>
    </citation>
    <scope>NUCLEOTIDE SEQUENCE [LARGE SCALE GENOMIC DNA]</scope>
    <source>
        <strain evidence="2 3">JCM 12677</strain>
    </source>
</reference>
<dbReference type="CDD" id="cd04301">
    <property type="entry name" value="NAT_SF"/>
    <property type="match status" value="1"/>
</dbReference>
<gene>
    <name evidence="2" type="ORF">D7223_12780</name>
</gene>
<dbReference type="PANTHER" id="PTHR43441">
    <property type="entry name" value="RIBOSOMAL-PROTEIN-SERINE ACETYLTRANSFERASE"/>
    <property type="match status" value="1"/>
</dbReference>
<dbReference type="PANTHER" id="PTHR43441:SF10">
    <property type="entry name" value="ACETYLTRANSFERASE"/>
    <property type="match status" value="1"/>
</dbReference>
<comment type="caution">
    <text evidence="2">The sequence shown here is derived from an EMBL/GenBank/DDBJ whole genome shotgun (WGS) entry which is preliminary data.</text>
</comment>